<dbReference type="PROSITE" id="PS51257">
    <property type="entry name" value="PROKAR_LIPOPROTEIN"/>
    <property type="match status" value="1"/>
</dbReference>
<organism evidence="1">
    <name type="scientific">bioreactor metagenome</name>
    <dbReference type="NCBI Taxonomy" id="1076179"/>
    <lineage>
        <taxon>unclassified sequences</taxon>
        <taxon>metagenomes</taxon>
        <taxon>ecological metagenomes</taxon>
    </lineage>
</organism>
<evidence type="ECO:0000313" key="1">
    <source>
        <dbReference type="EMBL" id="MPM67232.1"/>
    </source>
</evidence>
<comment type="caution">
    <text evidence="1">The sequence shown here is derived from an EMBL/GenBank/DDBJ whole genome shotgun (WGS) entry which is preliminary data.</text>
</comment>
<dbReference type="AlphaFoldDB" id="A0A645BPU5"/>
<dbReference type="EMBL" id="VSSQ01021564">
    <property type="protein sequence ID" value="MPM67232.1"/>
    <property type="molecule type" value="Genomic_DNA"/>
</dbReference>
<protein>
    <submittedName>
        <fullName evidence="1">Uncharacterized protein</fullName>
    </submittedName>
</protein>
<reference evidence="1" key="1">
    <citation type="submission" date="2019-08" db="EMBL/GenBank/DDBJ databases">
        <authorList>
            <person name="Kucharzyk K."/>
            <person name="Murdoch R.W."/>
            <person name="Higgins S."/>
            <person name="Loffler F."/>
        </authorList>
    </citation>
    <scope>NUCLEOTIDE SEQUENCE</scope>
</reference>
<gene>
    <name evidence="1" type="ORF">SDC9_114153</name>
</gene>
<sequence>MLVKKINLKCLLMLTILFLSSCENKNIINSTTPNSVRNVFSTIIDNPQDVKCLFRVSSGINWTLKDGENVATPIKTNYCYAYISDGTNFISPNTINAMLM</sequence>
<name>A0A645BPU5_9ZZZZ</name>
<accession>A0A645BPU5</accession>
<proteinExistence type="predicted"/>